<sequence length="101" mass="11176">MPNTKSAIKRMKTSEKRRLRNASQKSALRTAIKAFETALAGGELEKAQEALRFACRKLDKAVTKGIIHKNKAARKKSRLTLKFNAAVARAQQAQQQAQAQA</sequence>
<proteinExistence type="inferred from homology"/>
<dbReference type="AlphaFoldDB" id="A0A2A6DZS1"/>
<evidence type="ECO:0000256" key="3">
    <source>
        <dbReference type="ARBA" id="ARBA00022730"/>
    </source>
</evidence>
<evidence type="ECO:0000256" key="5">
    <source>
        <dbReference type="ARBA" id="ARBA00022980"/>
    </source>
</evidence>
<name>A0A2A6DZS1_9BACL</name>
<evidence type="ECO:0000256" key="4">
    <source>
        <dbReference type="ARBA" id="ARBA00022884"/>
    </source>
</evidence>
<feature type="compositionally biased region" description="Basic residues" evidence="9">
    <location>
        <begin position="7"/>
        <end position="20"/>
    </location>
</feature>
<keyword evidence="6 8" id="KW-0687">Ribonucleoprotein</keyword>
<dbReference type="PANTHER" id="PTHR33398:SF1">
    <property type="entry name" value="SMALL RIBOSOMAL SUBUNIT PROTEIN BS20C"/>
    <property type="match status" value="1"/>
</dbReference>
<comment type="caution">
    <text evidence="10">The sequence shown here is derived from an EMBL/GenBank/DDBJ whole genome shotgun (WGS) entry which is preliminary data.</text>
</comment>
<dbReference type="HAMAP" id="MF_00500">
    <property type="entry name" value="Ribosomal_bS20"/>
    <property type="match status" value="1"/>
</dbReference>
<comment type="similarity">
    <text evidence="2 8">Belongs to the bacterial ribosomal protein bS20 family.</text>
</comment>
<evidence type="ECO:0000256" key="1">
    <source>
        <dbReference type="ARBA" id="ARBA00003134"/>
    </source>
</evidence>
<dbReference type="FunFam" id="1.20.58.110:FF:000001">
    <property type="entry name" value="30S ribosomal protein S20"/>
    <property type="match status" value="1"/>
</dbReference>
<dbReference type="SUPFAM" id="SSF46992">
    <property type="entry name" value="Ribosomal protein S20"/>
    <property type="match status" value="1"/>
</dbReference>
<gene>
    <name evidence="8" type="primary">rpsT</name>
    <name evidence="10" type="ORF">BLM47_08980</name>
</gene>
<evidence type="ECO:0000313" key="10">
    <source>
        <dbReference type="EMBL" id="PDO10056.1"/>
    </source>
</evidence>
<protein>
    <recommendedName>
        <fullName evidence="7 8">Small ribosomal subunit protein bS20</fullName>
    </recommendedName>
</protein>
<dbReference type="GO" id="GO:0005829">
    <property type="term" value="C:cytosol"/>
    <property type="evidence" value="ECO:0007669"/>
    <property type="project" value="TreeGrafter"/>
</dbReference>
<keyword evidence="3 8" id="KW-0699">rRNA-binding</keyword>
<evidence type="ECO:0000256" key="8">
    <source>
        <dbReference type="HAMAP-Rule" id="MF_00500"/>
    </source>
</evidence>
<dbReference type="GO" id="GO:0006412">
    <property type="term" value="P:translation"/>
    <property type="evidence" value="ECO:0007669"/>
    <property type="project" value="UniProtKB-UniRule"/>
</dbReference>
<organism evidence="10 11">
    <name type="scientific">Candidatus Reconcilbacillus cellulovorans</name>
    <dbReference type="NCBI Taxonomy" id="1906605"/>
    <lineage>
        <taxon>Bacteria</taxon>
        <taxon>Bacillati</taxon>
        <taxon>Bacillota</taxon>
        <taxon>Bacilli</taxon>
        <taxon>Bacillales</taxon>
        <taxon>Paenibacillaceae</taxon>
        <taxon>Candidatus Reconcilbacillus</taxon>
    </lineage>
</organism>
<dbReference type="GO" id="GO:0070181">
    <property type="term" value="F:small ribosomal subunit rRNA binding"/>
    <property type="evidence" value="ECO:0007669"/>
    <property type="project" value="TreeGrafter"/>
</dbReference>
<evidence type="ECO:0000256" key="9">
    <source>
        <dbReference type="SAM" id="MobiDB-lite"/>
    </source>
</evidence>
<feature type="region of interest" description="Disordered" evidence="9">
    <location>
        <begin position="1"/>
        <end position="25"/>
    </location>
</feature>
<keyword evidence="5 8" id="KW-0689">Ribosomal protein</keyword>
<dbReference type="NCBIfam" id="TIGR00029">
    <property type="entry name" value="S20"/>
    <property type="match status" value="1"/>
</dbReference>
<evidence type="ECO:0000313" key="11">
    <source>
        <dbReference type="Proteomes" id="UP000243688"/>
    </source>
</evidence>
<dbReference type="InterPro" id="IPR002583">
    <property type="entry name" value="Ribosomal_bS20"/>
</dbReference>
<dbReference type="PANTHER" id="PTHR33398">
    <property type="entry name" value="30S RIBOSOMAL PROTEIN S20"/>
    <property type="match status" value="1"/>
</dbReference>
<dbReference type="InterPro" id="IPR036510">
    <property type="entry name" value="Ribosomal_bS20_sf"/>
</dbReference>
<dbReference type="EMBL" id="MOXJ01000020">
    <property type="protein sequence ID" value="PDO10056.1"/>
    <property type="molecule type" value="Genomic_DNA"/>
</dbReference>
<dbReference type="GO" id="GO:0003735">
    <property type="term" value="F:structural constituent of ribosome"/>
    <property type="evidence" value="ECO:0007669"/>
    <property type="project" value="InterPro"/>
</dbReference>
<dbReference type="GO" id="GO:0015935">
    <property type="term" value="C:small ribosomal subunit"/>
    <property type="evidence" value="ECO:0007669"/>
    <property type="project" value="TreeGrafter"/>
</dbReference>
<reference evidence="10 11" key="1">
    <citation type="submission" date="2016-12" db="EMBL/GenBank/DDBJ databases">
        <title>Candidatus Reconcilibacillus cellulovorans genome.</title>
        <authorList>
            <person name="Kolinko S."/>
            <person name="Wu Y.-W."/>
            <person name="Tachea F."/>
            <person name="Denzel E."/>
            <person name="Hiras J."/>
            <person name="Baecker N."/>
            <person name="Chan L.J."/>
            <person name="Eichorst S.A."/>
            <person name="Frey D."/>
            <person name="Adams P.D."/>
            <person name="Pray T."/>
            <person name="Tanjore D."/>
            <person name="Petzold C.J."/>
            <person name="Gladden J.M."/>
            <person name="Simmons B.A."/>
            <person name="Singer S.W."/>
        </authorList>
    </citation>
    <scope>NUCLEOTIDE SEQUENCE [LARGE SCALE GENOMIC DNA]</scope>
    <source>
        <strain evidence="10">JTherm</strain>
    </source>
</reference>
<keyword evidence="4 8" id="KW-0694">RNA-binding</keyword>
<dbReference type="Gene3D" id="1.20.58.110">
    <property type="entry name" value="Ribosomal protein S20"/>
    <property type="match status" value="1"/>
</dbReference>
<dbReference type="Proteomes" id="UP000243688">
    <property type="component" value="Unassembled WGS sequence"/>
</dbReference>
<accession>A0A2A6DZS1</accession>
<evidence type="ECO:0000256" key="6">
    <source>
        <dbReference type="ARBA" id="ARBA00023274"/>
    </source>
</evidence>
<dbReference type="Pfam" id="PF01649">
    <property type="entry name" value="Ribosomal_S20p"/>
    <property type="match status" value="1"/>
</dbReference>
<evidence type="ECO:0000256" key="2">
    <source>
        <dbReference type="ARBA" id="ARBA00007634"/>
    </source>
</evidence>
<evidence type="ECO:0000256" key="7">
    <source>
        <dbReference type="ARBA" id="ARBA00035136"/>
    </source>
</evidence>
<comment type="function">
    <text evidence="1 8">Binds directly to 16S ribosomal RNA.</text>
</comment>